<reference evidence="2" key="1">
    <citation type="submission" date="2016-10" db="EMBL/GenBank/DDBJ databases">
        <authorList>
            <person name="Varghese N."/>
            <person name="Submissions S."/>
        </authorList>
    </citation>
    <scope>NUCLEOTIDE SEQUENCE [LARGE SCALE GENOMIC DNA]</scope>
    <source>
        <strain evidence="2">CGMCC 1.2747</strain>
    </source>
</reference>
<evidence type="ECO:0000313" key="1">
    <source>
        <dbReference type="EMBL" id="SDH24539.1"/>
    </source>
</evidence>
<dbReference type="EMBL" id="FNDB01000005">
    <property type="protein sequence ID" value="SDH24539.1"/>
    <property type="molecule type" value="Genomic_DNA"/>
</dbReference>
<proteinExistence type="predicted"/>
<dbReference type="Proteomes" id="UP000199274">
    <property type="component" value="Unassembled WGS sequence"/>
</dbReference>
<organism evidence="1 2">
    <name type="scientific">Flavobacterium omnivorum</name>
    <dbReference type="NCBI Taxonomy" id="178355"/>
    <lineage>
        <taxon>Bacteria</taxon>
        <taxon>Pseudomonadati</taxon>
        <taxon>Bacteroidota</taxon>
        <taxon>Flavobacteriia</taxon>
        <taxon>Flavobacteriales</taxon>
        <taxon>Flavobacteriaceae</taxon>
        <taxon>Flavobacterium</taxon>
    </lineage>
</organism>
<dbReference type="STRING" id="178355.SAMN04488062_105171"/>
<dbReference type="OrthoDB" id="794403at2"/>
<sequence>MTKIRVLILALVSVLVSCKKQKGTDVTPEKNDIEEPISQQFYSGNIKKDTILMNLTIKGNQILSGKLIYNFYEKDKNEGTLIGELKGDTLLAEYTFMSEGISSVRQVVFLKKGNTYVEGYGDVVEKASGKVIFKDRKQLKFDGKSILYREKFHSKPL</sequence>
<protein>
    <submittedName>
        <fullName evidence="1">Uncharacterized protein</fullName>
    </submittedName>
</protein>
<dbReference type="PROSITE" id="PS51257">
    <property type="entry name" value="PROKAR_LIPOPROTEIN"/>
    <property type="match status" value="1"/>
</dbReference>
<evidence type="ECO:0000313" key="2">
    <source>
        <dbReference type="Proteomes" id="UP000199274"/>
    </source>
</evidence>
<name>A0A1G8AUA5_9FLAO</name>
<gene>
    <name evidence="1" type="ORF">SAMN04488062_105171</name>
</gene>
<dbReference type="RefSeq" id="WP_091257084.1">
    <property type="nucleotide sequence ID" value="NZ_FNDB01000005.1"/>
</dbReference>
<dbReference type="AlphaFoldDB" id="A0A1G8AUA5"/>
<keyword evidence="2" id="KW-1185">Reference proteome</keyword>
<accession>A0A1G8AUA5</accession>